<dbReference type="EMBL" id="MVGC01000132">
    <property type="protein sequence ID" value="RJE23165.1"/>
    <property type="molecule type" value="Genomic_DNA"/>
</dbReference>
<evidence type="ECO:0000256" key="1">
    <source>
        <dbReference type="SAM" id="MobiDB-lite"/>
    </source>
</evidence>
<sequence>MASASSNQQHPPNSTAEFSSAQPSHANHLDPNSQSGAGGYAPNDNQLAGLVEAATAAAGQDVHEWAAAAAVAAAAGQQHHLDGYGSDIHIDDDGFGDANFAGMGTGRQLRGSGGANDQVQFSGLQRTVSKKRKRGDDNLDPALTGGDSLSGTPQSHQHQRQYDGDSLDIRAVPPQSLSEARAVGVHSAAALFRQPSSNKKYTRPPMSKMFASLELSPENFLHLQAAAKAYMLDERHPERRDCVGQRGKGDSEMVKLRLWNCVRQFLEQEGHGERFFGEHVVNEGMGPRMHVWPRDQQKIISLVIPLLRRMVTNERQRQYAIETRKGGGPEERRRRKTDETLASVNTESPMKFPGDDQMHMQHQQHLSEAYPLPGQMGSMPQTTDLGLTDLLLDGYSTDWNSLSKSYDFYNNGYELDNLWSISGLQQPDWRGLVAAVDSHYQVVHNGDYQCPTPCEDENIHRIMDSDSMSALRWRVGGRADQPARNELYVIPLGLYLLHADH</sequence>
<feature type="compositionally biased region" description="Basic and acidic residues" evidence="1">
    <location>
        <begin position="318"/>
        <end position="339"/>
    </location>
</feature>
<accession>A0A3A2ZZ39</accession>
<evidence type="ECO:0000313" key="2">
    <source>
        <dbReference type="EMBL" id="RJE23165.1"/>
    </source>
</evidence>
<dbReference type="STRING" id="2070753.A0A3A2ZZ39"/>
<dbReference type="AlphaFoldDB" id="A0A3A2ZZ39"/>
<feature type="compositionally biased region" description="Polar residues" evidence="1">
    <location>
        <begin position="115"/>
        <end position="127"/>
    </location>
</feature>
<protein>
    <submittedName>
        <fullName evidence="2">Uncharacterized protein</fullName>
    </submittedName>
</protein>
<feature type="region of interest" description="Disordered" evidence="1">
    <location>
        <begin position="106"/>
        <end position="163"/>
    </location>
</feature>
<gene>
    <name evidence="2" type="ORF">PHISCL_04472</name>
</gene>
<feature type="compositionally biased region" description="Polar residues" evidence="1">
    <location>
        <begin position="1"/>
        <end position="35"/>
    </location>
</feature>
<dbReference type="OrthoDB" id="5373017at2759"/>
<feature type="region of interest" description="Disordered" evidence="1">
    <location>
        <begin position="318"/>
        <end position="350"/>
    </location>
</feature>
<feature type="compositionally biased region" description="Polar residues" evidence="1">
    <location>
        <begin position="147"/>
        <end position="156"/>
    </location>
</feature>
<keyword evidence="3" id="KW-1185">Reference proteome</keyword>
<organism evidence="2 3">
    <name type="scientific">Aspergillus sclerotialis</name>
    <dbReference type="NCBI Taxonomy" id="2070753"/>
    <lineage>
        <taxon>Eukaryota</taxon>
        <taxon>Fungi</taxon>
        <taxon>Dikarya</taxon>
        <taxon>Ascomycota</taxon>
        <taxon>Pezizomycotina</taxon>
        <taxon>Eurotiomycetes</taxon>
        <taxon>Eurotiomycetidae</taxon>
        <taxon>Eurotiales</taxon>
        <taxon>Aspergillaceae</taxon>
        <taxon>Aspergillus</taxon>
        <taxon>Aspergillus subgen. Polypaecilum</taxon>
    </lineage>
</organism>
<feature type="region of interest" description="Disordered" evidence="1">
    <location>
        <begin position="1"/>
        <end position="43"/>
    </location>
</feature>
<reference evidence="3" key="1">
    <citation type="submission" date="2017-02" db="EMBL/GenBank/DDBJ databases">
        <authorList>
            <person name="Tafer H."/>
            <person name="Lopandic K."/>
        </authorList>
    </citation>
    <scope>NUCLEOTIDE SEQUENCE [LARGE SCALE GENOMIC DNA]</scope>
    <source>
        <strain evidence="3">CBS 366.77</strain>
    </source>
</reference>
<comment type="caution">
    <text evidence="2">The sequence shown here is derived from an EMBL/GenBank/DDBJ whole genome shotgun (WGS) entry which is preliminary data.</text>
</comment>
<evidence type="ECO:0000313" key="3">
    <source>
        <dbReference type="Proteomes" id="UP000266188"/>
    </source>
</evidence>
<dbReference type="Proteomes" id="UP000266188">
    <property type="component" value="Unassembled WGS sequence"/>
</dbReference>
<proteinExistence type="predicted"/>
<name>A0A3A2ZZ39_9EURO</name>